<organism evidence="2 3">
    <name type="scientific">Mycena alexandri</name>
    <dbReference type="NCBI Taxonomy" id="1745969"/>
    <lineage>
        <taxon>Eukaryota</taxon>
        <taxon>Fungi</taxon>
        <taxon>Dikarya</taxon>
        <taxon>Basidiomycota</taxon>
        <taxon>Agaricomycotina</taxon>
        <taxon>Agaricomycetes</taxon>
        <taxon>Agaricomycetidae</taxon>
        <taxon>Agaricales</taxon>
        <taxon>Marasmiineae</taxon>
        <taxon>Mycenaceae</taxon>
        <taxon>Mycena</taxon>
    </lineage>
</organism>
<proteinExistence type="predicted"/>
<accession>A0AAD6X087</accession>
<gene>
    <name evidence="2" type="ORF">C8F04DRAFT_1102943</name>
</gene>
<dbReference type="Proteomes" id="UP001218188">
    <property type="component" value="Unassembled WGS sequence"/>
</dbReference>
<evidence type="ECO:0000256" key="1">
    <source>
        <dbReference type="SAM" id="MobiDB-lite"/>
    </source>
</evidence>
<comment type="caution">
    <text evidence="2">The sequence shown here is derived from an EMBL/GenBank/DDBJ whole genome shotgun (WGS) entry which is preliminary data.</text>
</comment>
<sequence length="385" mass="42928">MFFGNLRSLWKTSPGPVALPYYDDQGVLLGQVLPQNQDSNPRLPYYDDQGNLIGTVVSTERHRKMVPVEHYDPQGNLIGTLNLEYSPLLPVSLLHNGALQLNTATSTTPKLFPQTLPAPRGRVNYVHHLPISPSLETTPYWDGWPTGRFIQFFEQQQVADTNTLEVQWMSETFGTRKGSSACSTWEKGKVIQRRCLGVIQCFSTVCGVCIPPAARGVHISQQLCQRCLCGAILQHRECTVHWKLHIYTGGARFENFAKHSHPRFTHTLRVLGKEQPQFTDFLCKTPVNLHNKPPTAGQHVNFQDTEASHDNSERESSILSSHDGSESSFHPPPFHSPPRCQDKEVISINGSESESDSPSEDSEERAEIHAIVTESSDGPPVAGLF</sequence>
<feature type="compositionally biased region" description="Basic and acidic residues" evidence="1">
    <location>
        <begin position="306"/>
        <end position="316"/>
    </location>
</feature>
<dbReference type="EMBL" id="JARJCM010000060">
    <property type="protein sequence ID" value="KAJ7034058.1"/>
    <property type="molecule type" value="Genomic_DNA"/>
</dbReference>
<feature type="compositionally biased region" description="Acidic residues" evidence="1">
    <location>
        <begin position="353"/>
        <end position="364"/>
    </location>
</feature>
<name>A0AAD6X087_9AGAR</name>
<keyword evidence="3" id="KW-1185">Reference proteome</keyword>
<protein>
    <submittedName>
        <fullName evidence="2">Uncharacterized protein</fullName>
    </submittedName>
</protein>
<feature type="region of interest" description="Disordered" evidence="1">
    <location>
        <begin position="305"/>
        <end position="385"/>
    </location>
</feature>
<dbReference type="AlphaFoldDB" id="A0AAD6X087"/>
<reference evidence="2" key="1">
    <citation type="submission" date="2023-03" db="EMBL/GenBank/DDBJ databases">
        <title>Massive genome expansion in bonnet fungi (Mycena s.s.) driven by repeated elements and novel gene families across ecological guilds.</title>
        <authorList>
            <consortium name="Lawrence Berkeley National Laboratory"/>
            <person name="Harder C.B."/>
            <person name="Miyauchi S."/>
            <person name="Viragh M."/>
            <person name="Kuo A."/>
            <person name="Thoen E."/>
            <person name="Andreopoulos B."/>
            <person name="Lu D."/>
            <person name="Skrede I."/>
            <person name="Drula E."/>
            <person name="Henrissat B."/>
            <person name="Morin E."/>
            <person name="Kohler A."/>
            <person name="Barry K."/>
            <person name="LaButti K."/>
            <person name="Morin E."/>
            <person name="Salamov A."/>
            <person name="Lipzen A."/>
            <person name="Mereny Z."/>
            <person name="Hegedus B."/>
            <person name="Baldrian P."/>
            <person name="Stursova M."/>
            <person name="Weitz H."/>
            <person name="Taylor A."/>
            <person name="Grigoriev I.V."/>
            <person name="Nagy L.G."/>
            <person name="Martin F."/>
            <person name="Kauserud H."/>
        </authorList>
    </citation>
    <scope>NUCLEOTIDE SEQUENCE</scope>
    <source>
        <strain evidence="2">CBHHK200</strain>
    </source>
</reference>
<evidence type="ECO:0000313" key="2">
    <source>
        <dbReference type="EMBL" id="KAJ7034058.1"/>
    </source>
</evidence>
<evidence type="ECO:0000313" key="3">
    <source>
        <dbReference type="Proteomes" id="UP001218188"/>
    </source>
</evidence>